<feature type="region of interest" description="Disordered" evidence="1">
    <location>
        <begin position="1041"/>
        <end position="1154"/>
    </location>
</feature>
<feature type="compositionally biased region" description="Polar residues" evidence="1">
    <location>
        <begin position="1142"/>
        <end position="1154"/>
    </location>
</feature>
<feature type="compositionally biased region" description="Basic and acidic residues" evidence="1">
    <location>
        <begin position="1079"/>
        <end position="1112"/>
    </location>
</feature>
<feature type="transmembrane region" description="Helical" evidence="2">
    <location>
        <begin position="1490"/>
        <end position="1513"/>
    </location>
</feature>
<keyword evidence="2" id="KW-0472">Membrane</keyword>
<accession>A0ABR2HNE8</accession>
<comment type="caution">
    <text evidence="4">The sequence shown here is derived from an EMBL/GenBank/DDBJ whole genome shotgun (WGS) entry which is preliminary data.</text>
</comment>
<name>A0ABR2HNE8_9EUKA</name>
<dbReference type="EMBL" id="JAPFFF010000024">
    <property type="protein sequence ID" value="KAK8850247.1"/>
    <property type="molecule type" value="Genomic_DNA"/>
</dbReference>
<proteinExistence type="predicted"/>
<evidence type="ECO:0000313" key="4">
    <source>
        <dbReference type="EMBL" id="KAK8850247.1"/>
    </source>
</evidence>
<keyword evidence="3" id="KW-0732">Signal</keyword>
<dbReference type="Proteomes" id="UP001470230">
    <property type="component" value="Unassembled WGS sequence"/>
</dbReference>
<keyword evidence="5" id="KW-1185">Reference proteome</keyword>
<keyword evidence="2" id="KW-1133">Transmembrane helix</keyword>
<feature type="compositionally biased region" description="Low complexity" evidence="1">
    <location>
        <begin position="1124"/>
        <end position="1136"/>
    </location>
</feature>
<feature type="signal peptide" evidence="3">
    <location>
        <begin position="1"/>
        <end position="16"/>
    </location>
</feature>
<keyword evidence="2" id="KW-0812">Transmembrane</keyword>
<evidence type="ECO:0000256" key="2">
    <source>
        <dbReference type="SAM" id="Phobius"/>
    </source>
</evidence>
<evidence type="ECO:0000256" key="3">
    <source>
        <dbReference type="SAM" id="SignalP"/>
    </source>
</evidence>
<feature type="compositionally biased region" description="Polar residues" evidence="1">
    <location>
        <begin position="1050"/>
        <end position="1074"/>
    </location>
</feature>
<sequence length="1533" mass="171893">MLLFTLSILCFSNADSTLLLNQGYRYYLFLTDEGAILNKTKTTFEDFETDFTTTTISDGTIHLNLDVNFDPNNKNCQLIINTITLMPYNLDLVLHRADNSENLLYIYFADDWNTENVVNFTFKSDIDLSYKPASNIFIKGFSIDGEQQLTQILPKTQRRSCTICYYNNQCLQYYQIQPDETYITSPNSDFFDNINSVYEGLSNLKFLFTDTEPLEQKPFVNWSNFHQNVPSIELIGLIEGKTCQFDLYGVSGTFPLVVIENVQFINGKEDSTLKFSADEVFVKDTINVFPEVGDFSIKITHEYRKNSNQSPFENLRDIKTSIFDIFPDFEKNGNVQINMGSVTTIVDSMNREIATVPNLWCDEMVFKINDQKNPGNRKFTIKCVLPEDNARNTKEEAFTKYYFRFENCDHIPIELNGFNHEDLLGLIFYFYTQNKDDITISRVDSNRLGYIHYGFNNEVFDSSIVDSGNVLVCIGSDCDSIQLPNLGEEEIYKKSIIGNNLNNMINDLYDFLEGLQNLDMLTIAFNSNLDTATLDLKSHLIGSDYLSLIFYGTDRSNPIKVNLLSFPTFTDIYLWNCFLNVQTTVTIESLVLVDNSSITGDGATFEDVLFGMSVDVSNNDVTIYVDEKDFEIDGLKSPASSGLVLLITTGNSRHTLIIDTKVTNPYPNLVFQFSFPYEQNVDLPLKISDRWPNLPNGQYESIIIYIEYARIILDSIPNNVLLEETNNMNTLTRIPVNCARDKVVVCYNSNQCDKQEIKDEEFFFTLRDEKDFTHFLQLMRQNAVNQYQYFKFLLTYEKEPIQLKFQELPLDKIKQVQLIGLGTYPSISLSKDVETQNIKSLLIEKARFSLQTTDKVFNFNEIAFVNTPTPFSTSNEYNVKINIARIHCIKDYEYEGIQSIYDRIDSVVYELFTNLETTDYVIYYRKNTIYVNSQLDDYISCDISFTSVDISKSFFLVHGSSTSNKNLILAREDEEFGLANVVIDRNSAAVPINFTCVSETHSKFSLNVYVYDDRDVTIDNGNCSDIESLVIHYPFGSGESSYESIGGDCSNENNDDQTSGQDIGGQSSNGSNLDQSEDTSNKDDVGDKSQSEESKNDDVGDKSQSEESKNDDVGGISSNVETKTQSVSPSSPTSTPNDEPIVNNTESSSSSFELTDTGYISQETGENEKTEKPVNKQDSTINTITFTQPTITITEKGGFSSSNPLYFVASGSSQSIIIDKDVTKSNIGVSSQNSPTVKLQKSDNPISLMNNVSSGKIIIQSPEKDSSGQKVSQLVLRDIVNRRGDLSLVVPPHIDIATFTKLSMSHQSSVGISQSSNSRILMNKKKVKSENPVLQVKESVDISPDSEISFSNVEVAGQLNIYDDSILMLEKGCAFSTNSKVNVVIQKMKTYTIEDSPIIHYNGNLESIPSSVTLSSKEMINIVNLPIFSAETFDKCSVLVSRVSLADGKKGSITPNCTVIQKVNVLLLTVKEEANDSDGKGDGNKLSAGAIAGIVIACVVVVGLVIGLTVYFLKCRNKSDSDSAEDVSNGMEL</sequence>
<evidence type="ECO:0000313" key="5">
    <source>
        <dbReference type="Proteomes" id="UP001470230"/>
    </source>
</evidence>
<reference evidence="4 5" key="1">
    <citation type="submission" date="2024-04" db="EMBL/GenBank/DDBJ databases">
        <title>Tritrichomonas musculus Genome.</title>
        <authorList>
            <person name="Alves-Ferreira E."/>
            <person name="Grigg M."/>
            <person name="Lorenzi H."/>
            <person name="Galac M."/>
        </authorList>
    </citation>
    <scope>NUCLEOTIDE SEQUENCE [LARGE SCALE GENOMIC DNA]</scope>
    <source>
        <strain evidence="4 5">EAF2021</strain>
    </source>
</reference>
<feature type="chain" id="PRO_5045992734" evidence="3">
    <location>
        <begin position="17"/>
        <end position="1533"/>
    </location>
</feature>
<evidence type="ECO:0000256" key="1">
    <source>
        <dbReference type="SAM" id="MobiDB-lite"/>
    </source>
</evidence>
<protein>
    <submittedName>
        <fullName evidence="4">Uncharacterized protein</fullName>
    </submittedName>
</protein>
<gene>
    <name evidence="4" type="ORF">M9Y10_018372</name>
</gene>
<organism evidence="4 5">
    <name type="scientific">Tritrichomonas musculus</name>
    <dbReference type="NCBI Taxonomy" id="1915356"/>
    <lineage>
        <taxon>Eukaryota</taxon>
        <taxon>Metamonada</taxon>
        <taxon>Parabasalia</taxon>
        <taxon>Tritrichomonadida</taxon>
        <taxon>Tritrichomonadidae</taxon>
        <taxon>Tritrichomonas</taxon>
    </lineage>
</organism>